<sequence>GDSGVFLLFALGRQYRADAAALTVNKKLAGLCQAFKEDLKRT</sequence>
<protein>
    <submittedName>
        <fullName evidence="1">Uncharacterized protein</fullName>
    </submittedName>
</protein>
<dbReference type="AlphaFoldDB" id="A0A5J5DS07"/>
<dbReference type="EMBL" id="VOFY01000001">
    <property type="protein sequence ID" value="KAA8596154.1"/>
    <property type="molecule type" value="Genomic_DNA"/>
</dbReference>
<evidence type="ECO:0000313" key="1">
    <source>
        <dbReference type="EMBL" id="KAA8596154.1"/>
    </source>
</evidence>
<comment type="caution">
    <text evidence="1">The sequence shown here is derived from an EMBL/GenBank/DDBJ whole genome shotgun (WGS) entry which is preliminary data.</text>
</comment>
<evidence type="ECO:0000313" key="2">
    <source>
        <dbReference type="Proteomes" id="UP000327493"/>
    </source>
</evidence>
<keyword evidence="2" id="KW-1185">Reference proteome</keyword>
<organism evidence="1 2">
    <name type="scientific">Etheostoma spectabile</name>
    <name type="common">orangethroat darter</name>
    <dbReference type="NCBI Taxonomy" id="54343"/>
    <lineage>
        <taxon>Eukaryota</taxon>
        <taxon>Metazoa</taxon>
        <taxon>Chordata</taxon>
        <taxon>Craniata</taxon>
        <taxon>Vertebrata</taxon>
        <taxon>Euteleostomi</taxon>
        <taxon>Actinopterygii</taxon>
        <taxon>Neopterygii</taxon>
        <taxon>Teleostei</taxon>
        <taxon>Neoteleostei</taxon>
        <taxon>Acanthomorphata</taxon>
        <taxon>Eupercaria</taxon>
        <taxon>Perciformes</taxon>
        <taxon>Percoidei</taxon>
        <taxon>Percidae</taxon>
        <taxon>Etheostomatinae</taxon>
        <taxon>Etheostoma</taxon>
    </lineage>
</organism>
<accession>A0A5J5DS07</accession>
<proteinExistence type="predicted"/>
<gene>
    <name evidence="1" type="ORF">FQN60_011445</name>
</gene>
<feature type="non-terminal residue" evidence="1">
    <location>
        <position position="1"/>
    </location>
</feature>
<name>A0A5J5DS07_9PERO</name>
<reference evidence="1 2" key="1">
    <citation type="submission" date="2019-08" db="EMBL/GenBank/DDBJ databases">
        <title>A chromosome-level genome assembly, high-density linkage maps, and genome scans reveal the genomic architecture of hybrid incompatibilities underlying speciation via character displacement in darters (Percidae: Etheostominae).</title>
        <authorList>
            <person name="Moran R.L."/>
            <person name="Catchen J.M."/>
            <person name="Fuller R.C."/>
        </authorList>
    </citation>
    <scope>NUCLEOTIDE SEQUENCE [LARGE SCALE GENOMIC DNA]</scope>
    <source>
        <strain evidence="1">EspeVRDwgs_2016</strain>
        <tissue evidence="1">Muscle</tissue>
    </source>
</reference>
<feature type="non-terminal residue" evidence="1">
    <location>
        <position position="42"/>
    </location>
</feature>
<dbReference type="Proteomes" id="UP000327493">
    <property type="component" value="Chromosome 1"/>
</dbReference>